<dbReference type="EMBL" id="SWOY01000001">
    <property type="protein sequence ID" value="NFG15703.1"/>
    <property type="molecule type" value="Genomic_DNA"/>
</dbReference>
<comment type="caution">
    <text evidence="3">The sequence shown here is derived from an EMBL/GenBank/DDBJ whole genome shotgun (WGS) entry which is preliminary data.</text>
</comment>
<feature type="chain" id="PRO_5039385492" evidence="2">
    <location>
        <begin position="22"/>
        <end position="58"/>
    </location>
</feature>
<evidence type="ECO:0000313" key="4">
    <source>
        <dbReference type="Proteomes" id="UP000478995"/>
    </source>
</evidence>
<feature type="signal peptide" evidence="2">
    <location>
        <begin position="1"/>
        <end position="21"/>
    </location>
</feature>
<feature type="region of interest" description="Disordered" evidence="1">
    <location>
        <begin position="35"/>
        <end position="58"/>
    </location>
</feature>
<accession>A0A6B4A2N6</accession>
<name>A0A6B4A2N6_CLOBO</name>
<evidence type="ECO:0000256" key="2">
    <source>
        <dbReference type="SAM" id="SignalP"/>
    </source>
</evidence>
<reference evidence="3 4" key="1">
    <citation type="submission" date="2019-04" db="EMBL/GenBank/DDBJ databases">
        <title>Genome sequencing of Clostridium botulinum Groups I-IV and Clostridium butyricum.</title>
        <authorList>
            <person name="Brunt J."/>
            <person name="Van Vliet A.H.M."/>
            <person name="Stringer S.C."/>
            <person name="Carter A.T."/>
            <person name="Peck M.W."/>
        </authorList>
    </citation>
    <scope>NUCLEOTIDE SEQUENCE [LARGE SCALE GENOMIC DNA]</scope>
    <source>
        <strain evidence="3 4">IFR 18/037</strain>
    </source>
</reference>
<organism evidence="3 4">
    <name type="scientific">Clostridium botulinum</name>
    <dbReference type="NCBI Taxonomy" id="1491"/>
    <lineage>
        <taxon>Bacteria</taxon>
        <taxon>Bacillati</taxon>
        <taxon>Bacillota</taxon>
        <taxon>Clostridia</taxon>
        <taxon>Eubacteriales</taxon>
        <taxon>Clostridiaceae</taxon>
        <taxon>Clostridium</taxon>
    </lineage>
</organism>
<dbReference type="RefSeq" id="WP_012705098.1">
    <property type="nucleotide sequence ID" value="NZ_CP013296.1"/>
</dbReference>
<keyword evidence="2" id="KW-0732">Signal</keyword>
<protein>
    <submittedName>
        <fullName evidence="3">Uncharacterized protein</fullName>
    </submittedName>
</protein>
<sequence length="58" mass="6646">MAKKHKKKTLFRILLSTLAIGSIFLASNSKENCCKDKDKDNDEHKESSMDNEYDHCNA</sequence>
<gene>
    <name evidence="3" type="ORF">FC794_02595</name>
</gene>
<dbReference type="Proteomes" id="UP000478995">
    <property type="component" value="Unassembled WGS sequence"/>
</dbReference>
<proteinExistence type="predicted"/>
<evidence type="ECO:0000256" key="1">
    <source>
        <dbReference type="SAM" id="MobiDB-lite"/>
    </source>
</evidence>
<evidence type="ECO:0000313" key="3">
    <source>
        <dbReference type="EMBL" id="NFG15703.1"/>
    </source>
</evidence>
<dbReference type="AlphaFoldDB" id="A0A6B4A2N6"/>